<dbReference type="InterPro" id="IPR006104">
    <property type="entry name" value="Glyco_hydro_2_N"/>
</dbReference>
<dbReference type="InterPro" id="IPR006102">
    <property type="entry name" value="Ig-like_GH2"/>
</dbReference>
<keyword evidence="2" id="KW-0732">Signal</keyword>
<keyword evidence="7" id="KW-1185">Reference proteome</keyword>
<dbReference type="Pfam" id="PF02837">
    <property type="entry name" value="Glyco_hydro_2_N"/>
    <property type="match status" value="1"/>
</dbReference>
<evidence type="ECO:0000256" key="1">
    <source>
        <dbReference type="ARBA" id="ARBA00007401"/>
    </source>
</evidence>
<evidence type="ECO:0000313" key="6">
    <source>
        <dbReference type="EMBL" id="PVY38990.1"/>
    </source>
</evidence>
<comment type="caution">
    <text evidence="6">The sequence shown here is derived from an EMBL/GenBank/DDBJ whole genome shotgun (WGS) entry which is preliminary data.</text>
</comment>
<name>A0A2U1ARG3_9BACT</name>
<dbReference type="Pfam" id="PF02836">
    <property type="entry name" value="Glyco_hydro_2_C"/>
    <property type="match status" value="1"/>
</dbReference>
<sequence length="1221" mass="136344">MKLLLISALCLPLVSGAAELTIPEEPAFTEPAPLPPAQLPEGRLHKPVSPEWGCRSLDGEWRFRKVPFVKGRDERNDEGIRDRLFAAGVDDAGWERITVPGSWWLHNGWDASPGKLGYYRRTFEIKPEETGPNRRVILDFRRVSDRADVWVNGKSAGEPHFGRAASFQYDIGALVKPGKNELAVRVYDYQGGSTGWRAHIGGICDGVRLLTLPGGCFVSGAMITPDLKSGTVAIQVRTIAPQPGRGLTAEIVDPESDTVVASRQFGGFAVPAGTGWSELGTVAIPSPRLWTPGDPFRYVLRLRDPAGNTVGFEPFGFREFKAEGEWLMLNGRKFKPRMFTYTTQWVRRVHNNIGHSSERLLRMMKDQLHVNMIRPHSMDGTPFEGLYEICDRIGMLVYFDWSGPGGHQAYDKKWNDSILEAAPELEAFIRDNYNRPCLAMWSLGNEIYEGHYNLYFSQNLDKLYGMVKKLDRQNRPVCSSSGRQSIEALQSGLLKERTDVADDHQYRGSYCGSWQENIGHITYYAQVARHHFNRPIPKIDAEYGVPGDCARYRGDLTQQAVAAVLAMPRDTAAFKEAYAKMLRDPRPEVGGYLRLLSNYATPDDYAAKKPLYRKYGFRYAKRPIEIYRRAGVECLGGHTNIQWYDLVREFPDGYHVADLPQAPPEEWRVMPPFYWIARCYNPTLVSAGVFNQQPYAGRDEKAEVFVTNDLNEDGDFEVVSQFRLESGTVITLPALKFGTVPAMGQKSLILEYRTPDCRRIERGRLELYLFRDGRRVGDNCYDLSIFPARKTGLPARCALYDSAGAKFRGLLKTPTTTGVLRQLGCRAQAIRNFDRLDEFTHLIIGGNCFDQIVLDNGDRLFRWVKSGGKLLVMEQSLCGKVPFLANYSVVSGNPGTLATLVDPAHPVFKSLRQEEMDSWIGNQGRMSRFALAPLDAGMVAVSPLAASGDPECYKAILCDVKVGRGEVILSQLAASERMRESGAAGEYLCSLLEYFAAPDVSKFAMAVPDAASGRVRYLADKDAFHFDLSRAVNRSFSDDKAGDRQGGWTDFGASADFRSIPTGVTRLQGGVPFRILDPAKNNSSSCIVLKGEKRPYFPERADIPVNALLNTIYVLHTAMYANEPGPAVRYILRYEDGKTHEFAADTRYDLPDWWEAKSRRNAEVVFRDGEKGLFVSEFVNPRPNVKITGLEIVSAGKAIPVVVAVTGRIRLSSTISGVGEK</sequence>
<dbReference type="GeneID" id="78296149"/>
<dbReference type="InterPro" id="IPR017853">
    <property type="entry name" value="GH"/>
</dbReference>
<reference evidence="6 7" key="1">
    <citation type="submission" date="2018-04" db="EMBL/GenBank/DDBJ databases">
        <title>Genomic Encyclopedia of Type Strains, Phase IV (KMG-IV): sequencing the most valuable type-strain genomes for metagenomic binning, comparative biology and taxonomic classification.</title>
        <authorList>
            <person name="Goeker M."/>
        </authorList>
    </citation>
    <scope>NUCLEOTIDE SEQUENCE [LARGE SCALE GENOMIC DNA]</scope>
    <source>
        <strain evidence="6 7">DSM 14823</strain>
    </source>
</reference>
<accession>A0A2U1ARG3</accession>
<feature type="domain" description="Glycosyl hydrolases family 2 sugar binding" evidence="5">
    <location>
        <begin position="116"/>
        <end position="193"/>
    </location>
</feature>
<dbReference type="SUPFAM" id="SSF49303">
    <property type="entry name" value="beta-Galactosidase/glucuronidase domain"/>
    <property type="match status" value="1"/>
</dbReference>
<evidence type="ECO:0000256" key="2">
    <source>
        <dbReference type="SAM" id="SignalP"/>
    </source>
</evidence>
<dbReference type="Gene3D" id="2.60.120.260">
    <property type="entry name" value="Galactose-binding domain-like"/>
    <property type="match status" value="1"/>
</dbReference>
<keyword evidence="6" id="KW-0378">Hydrolase</keyword>
<organism evidence="6 7">
    <name type="scientific">Victivallis vadensis</name>
    <dbReference type="NCBI Taxonomy" id="172901"/>
    <lineage>
        <taxon>Bacteria</taxon>
        <taxon>Pseudomonadati</taxon>
        <taxon>Lentisphaerota</taxon>
        <taxon>Lentisphaeria</taxon>
        <taxon>Victivallales</taxon>
        <taxon>Victivallaceae</taxon>
        <taxon>Victivallis</taxon>
    </lineage>
</organism>
<feature type="domain" description="Glycoside hydrolase family 2 immunoglobulin-like beta-sandwich" evidence="3">
    <location>
        <begin position="218"/>
        <end position="318"/>
    </location>
</feature>
<feature type="signal peptide" evidence="2">
    <location>
        <begin position="1"/>
        <end position="17"/>
    </location>
</feature>
<dbReference type="GO" id="GO:0005975">
    <property type="term" value="P:carbohydrate metabolic process"/>
    <property type="evidence" value="ECO:0007669"/>
    <property type="project" value="InterPro"/>
</dbReference>
<dbReference type="Pfam" id="PF00703">
    <property type="entry name" value="Glyco_hydro_2"/>
    <property type="match status" value="1"/>
</dbReference>
<dbReference type="SUPFAM" id="SSF49785">
    <property type="entry name" value="Galactose-binding domain-like"/>
    <property type="match status" value="1"/>
</dbReference>
<evidence type="ECO:0000313" key="7">
    <source>
        <dbReference type="Proteomes" id="UP000245959"/>
    </source>
</evidence>
<dbReference type="EMBL" id="QEKH01000023">
    <property type="protein sequence ID" value="PVY38990.1"/>
    <property type="molecule type" value="Genomic_DNA"/>
</dbReference>
<comment type="similarity">
    <text evidence="1">Belongs to the glycosyl hydrolase 2 family.</text>
</comment>
<dbReference type="OrthoDB" id="9801077at2"/>
<dbReference type="RefSeq" id="WP_116884859.1">
    <property type="nucleotide sequence ID" value="NZ_CABMMC010000054.1"/>
</dbReference>
<dbReference type="InterPro" id="IPR036156">
    <property type="entry name" value="Beta-gal/glucu_dom_sf"/>
</dbReference>
<dbReference type="PANTHER" id="PTHR42732">
    <property type="entry name" value="BETA-GALACTOSIDASE"/>
    <property type="match status" value="1"/>
</dbReference>
<evidence type="ECO:0000259" key="3">
    <source>
        <dbReference type="Pfam" id="PF00703"/>
    </source>
</evidence>
<dbReference type="SUPFAM" id="SSF51445">
    <property type="entry name" value="(Trans)glycosidases"/>
    <property type="match status" value="1"/>
</dbReference>
<dbReference type="PANTHER" id="PTHR42732:SF1">
    <property type="entry name" value="BETA-MANNOSIDASE"/>
    <property type="match status" value="1"/>
</dbReference>
<dbReference type="Proteomes" id="UP000245959">
    <property type="component" value="Unassembled WGS sequence"/>
</dbReference>
<feature type="chain" id="PRO_5015576940" evidence="2">
    <location>
        <begin position="18"/>
        <end position="1221"/>
    </location>
</feature>
<gene>
    <name evidence="6" type="ORF">C8D82_12343</name>
</gene>
<evidence type="ECO:0000259" key="4">
    <source>
        <dbReference type="Pfam" id="PF02836"/>
    </source>
</evidence>
<feature type="domain" description="Glycoside hydrolase family 2 catalytic" evidence="4">
    <location>
        <begin position="408"/>
        <end position="545"/>
    </location>
</feature>
<proteinExistence type="inferred from homology"/>
<evidence type="ECO:0000259" key="5">
    <source>
        <dbReference type="Pfam" id="PF02837"/>
    </source>
</evidence>
<dbReference type="InterPro" id="IPR008979">
    <property type="entry name" value="Galactose-bd-like_sf"/>
</dbReference>
<dbReference type="InterPro" id="IPR006103">
    <property type="entry name" value="Glyco_hydro_2_cat"/>
</dbReference>
<dbReference type="Gene3D" id="3.20.20.80">
    <property type="entry name" value="Glycosidases"/>
    <property type="match status" value="1"/>
</dbReference>
<dbReference type="InterPro" id="IPR051913">
    <property type="entry name" value="GH2_Domain-Containing"/>
</dbReference>
<dbReference type="GO" id="GO:0004553">
    <property type="term" value="F:hydrolase activity, hydrolyzing O-glycosyl compounds"/>
    <property type="evidence" value="ECO:0007669"/>
    <property type="project" value="InterPro"/>
</dbReference>
<protein>
    <submittedName>
        <fullName evidence="6">Glycosyl hydrolase family 2</fullName>
    </submittedName>
</protein>
<dbReference type="AlphaFoldDB" id="A0A2U1ARG3"/>